<dbReference type="SUPFAM" id="SSF53335">
    <property type="entry name" value="S-adenosyl-L-methionine-dependent methyltransferases"/>
    <property type="match status" value="1"/>
</dbReference>
<feature type="active site" description="Proton acceptor" evidence="5 6">
    <location>
        <position position="165"/>
    </location>
</feature>
<name>A0A3D8P4W7_9THEO</name>
<dbReference type="GO" id="GO:0008168">
    <property type="term" value="F:methyltransferase activity"/>
    <property type="evidence" value="ECO:0007669"/>
    <property type="project" value="UniProtKB-KW"/>
</dbReference>
<dbReference type="PROSITE" id="PS51006">
    <property type="entry name" value="PABS_2"/>
    <property type="match status" value="1"/>
</dbReference>
<feature type="binding site" evidence="5">
    <location>
        <begin position="146"/>
        <end position="147"/>
    </location>
    <ligand>
        <name>S-methyl-5'-thioadenosine</name>
        <dbReference type="ChEBI" id="CHEBI:17509"/>
    </ligand>
</feature>
<dbReference type="CDD" id="cd02440">
    <property type="entry name" value="AdoMet_MTases"/>
    <property type="match status" value="1"/>
</dbReference>
<comment type="caution">
    <text evidence="8">The sequence shown here is derived from an EMBL/GenBank/DDBJ whole genome shotgun (WGS) entry which is preliminary data.</text>
</comment>
<keyword evidence="2 5" id="KW-0808">Transferase</keyword>
<dbReference type="PANTHER" id="PTHR43317">
    <property type="entry name" value="THERMOSPERMINE SYNTHASE ACAULIS5"/>
    <property type="match status" value="1"/>
</dbReference>
<dbReference type="InterPro" id="IPR037163">
    <property type="entry name" value="Spermidine_synt_N_sf"/>
</dbReference>
<keyword evidence="3 5" id="KW-0620">Polyamine biosynthesis</keyword>
<keyword evidence="9" id="KW-1185">Reference proteome</keyword>
<dbReference type="InterPro" id="IPR035246">
    <property type="entry name" value="Spermidine_synt_N"/>
</dbReference>
<comment type="pathway">
    <text evidence="5">Amine and polyamine biosynthesis; spermidine biosynthesis; spermidine from putrescine: step 1/1.</text>
</comment>
<evidence type="ECO:0000256" key="4">
    <source>
        <dbReference type="ARBA" id="ARBA00048874"/>
    </source>
</evidence>
<evidence type="ECO:0000256" key="3">
    <source>
        <dbReference type="ARBA" id="ARBA00023115"/>
    </source>
</evidence>
<dbReference type="InterPro" id="IPR001045">
    <property type="entry name" value="Spermi_synthase"/>
</dbReference>
<evidence type="ECO:0000256" key="2">
    <source>
        <dbReference type="ARBA" id="ARBA00022679"/>
    </source>
</evidence>
<accession>A0A3D8P4W7</accession>
<proteinExistence type="inferred from homology"/>
<feature type="binding site" evidence="5">
    <location>
        <position position="42"/>
    </location>
    <ligand>
        <name>S-methyl-5'-thioadenosine</name>
        <dbReference type="ChEBI" id="CHEBI:17509"/>
    </ligand>
</feature>
<feature type="binding site" evidence="5">
    <location>
        <position position="117"/>
    </location>
    <ligand>
        <name>S-methyl-5'-thioadenosine</name>
        <dbReference type="ChEBI" id="CHEBI:17509"/>
    </ligand>
</feature>
<dbReference type="InterPro" id="IPR030374">
    <property type="entry name" value="PABS"/>
</dbReference>
<evidence type="ECO:0000313" key="9">
    <source>
        <dbReference type="Proteomes" id="UP000256329"/>
    </source>
</evidence>
<gene>
    <name evidence="5" type="primary">speE</name>
    <name evidence="8" type="ORF">DXX99_02795</name>
</gene>
<dbReference type="EMBL" id="QSLN01000002">
    <property type="protein sequence ID" value="RDV84254.1"/>
    <property type="molecule type" value="Genomic_DNA"/>
</dbReference>
<feature type="domain" description="PABS" evidence="7">
    <location>
        <begin position="16"/>
        <end position="247"/>
    </location>
</feature>
<dbReference type="RefSeq" id="WP_115791997.1">
    <property type="nucleotide sequence ID" value="NZ_QSLN01000002.1"/>
</dbReference>
<dbReference type="HAMAP" id="MF_00198">
    <property type="entry name" value="Spermidine_synth"/>
    <property type="match status" value="1"/>
</dbReference>
<evidence type="ECO:0000259" key="7">
    <source>
        <dbReference type="PROSITE" id="PS51006"/>
    </source>
</evidence>
<feature type="binding site" evidence="5">
    <location>
        <position position="97"/>
    </location>
    <ligand>
        <name>spermidine</name>
        <dbReference type="ChEBI" id="CHEBI:57834"/>
    </ligand>
</feature>
<comment type="caution">
    <text evidence="5">Lacks conserved residue(s) required for the propagation of feature annotation.</text>
</comment>
<comment type="subunit">
    <text evidence="5">Homodimer or homotetramer.</text>
</comment>
<keyword evidence="5" id="KW-0745">Spermidine biosynthesis</keyword>
<dbReference type="InterPro" id="IPR029063">
    <property type="entry name" value="SAM-dependent_MTases_sf"/>
</dbReference>
<evidence type="ECO:0000313" key="8">
    <source>
        <dbReference type="EMBL" id="RDV84254.1"/>
    </source>
</evidence>
<dbReference type="GO" id="GO:0010487">
    <property type="term" value="F:thermospermine synthase activity"/>
    <property type="evidence" value="ECO:0007669"/>
    <property type="project" value="UniProtKB-EC"/>
</dbReference>
<dbReference type="AlphaFoldDB" id="A0A3D8P4W7"/>
<dbReference type="EC" id="2.5.1.16" evidence="5"/>
<comment type="function">
    <text evidence="5">Catalyzes the irreversible transfer of a propylamine group from the amino donor S-adenosylmethioninamine (decarboxy-AdoMet) to putrescine (1,4-diaminobutane) to yield spermidine.</text>
</comment>
<sequence length="287" mass="32358">MEETKQRWGLDPSGKWYWMPDVGGYRVYQVKSVLAARQTPYQKLEIMDIEGWGRCLFLDGDIQSAEMDEFIYHELLVHPGMLAHPAPRRVLICGTGEGKVVREVLRYSSVSQVVAVDIDREVVELCQEYLGRTPLDDPRVELVFTDVARFLQDYQGEPFDVAIVDVTDDVVGPASTVHNLGFYQLLDRALASPGVVAVQGTSAFSGLRSAGFDHLYRLLCQVFSPVFPYAEYVPSFEDLWGFFVCLKGLPDLGPRGKLPAGLKYYDAETHRRVFSLSKLLRNKLGIE</sequence>
<dbReference type="Gene3D" id="3.40.50.150">
    <property type="entry name" value="Vaccinia Virus protein VP39"/>
    <property type="match status" value="1"/>
</dbReference>
<feature type="binding site" evidence="5">
    <location>
        <position position="173"/>
    </location>
    <ligand>
        <name>S-methyl-5'-thioadenosine</name>
        <dbReference type="ChEBI" id="CHEBI:17509"/>
    </ligand>
</feature>
<dbReference type="UniPathway" id="UPA00248">
    <property type="reaction ID" value="UER00314"/>
</dbReference>
<protein>
    <recommendedName>
        <fullName evidence="5">Polyamine aminopropyltransferase</fullName>
    </recommendedName>
    <alternativeName>
        <fullName evidence="5">Putrescine aminopropyltransferase</fullName>
        <shortName evidence="5">PAPT</shortName>
    </alternativeName>
    <alternativeName>
        <fullName evidence="5">Spermidine synthase</fullName>
        <shortName evidence="5">SPDS</shortName>
        <shortName evidence="5">SPDSY</shortName>
        <ecNumber evidence="5">2.5.1.16</ecNumber>
    </alternativeName>
</protein>
<dbReference type="Pfam" id="PF01564">
    <property type="entry name" value="Spermine_synth"/>
    <property type="match status" value="1"/>
</dbReference>
<dbReference type="GO" id="GO:0008295">
    <property type="term" value="P:spermidine biosynthetic process"/>
    <property type="evidence" value="ECO:0007669"/>
    <property type="project" value="UniProtKB-UniRule"/>
</dbReference>
<dbReference type="Proteomes" id="UP000256329">
    <property type="component" value="Unassembled WGS sequence"/>
</dbReference>
<reference evidence="8 9" key="1">
    <citation type="submission" date="2018-08" db="EMBL/GenBank/DDBJ databases">
        <title>Form III RuBisCO-mediated autotrophy in Thermodesulfobium bacteria.</title>
        <authorList>
            <person name="Toshchakov S.V."/>
            <person name="Kublanov I.V."/>
            <person name="Frolov E."/>
            <person name="Bonch-Osmolovskaya E.A."/>
            <person name="Tourova T.P."/>
            <person name="Chernych N.A."/>
            <person name="Lebedinsky A.V."/>
        </authorList>
    </citation>
    <scope>NUCLEOTIDE SEQUENCE [LARGE SCALE GENOMIC DNA]</scope>
    <source>
        <strain evidence="8 9">SR</strain>
    </source>
</reference>
<comment type="catalytic activity">
    <reaction evidence="4">
        <text>S-adenosyl 3-(methylsulfanyl)propylamine + spermidine = thermospermine + S-methyl-5'-thioadenosine + H(+)</text>
        <dbReference type="Rhea" id="RHEA:30515"/>
        <dbReference type="ChEBI" id="CHEBI:15378"/>
        <dbReference type="ChEBI" id="CHEBI:17509"/>
        <dbReference type="ChEBI" id="CHEBI:57443"/>
        <dbReference type="ChEBI" id="CHEBI:57834"/>
        <dbReference type="ChEBI" id="CHEBI:59903"/>
        <dbReference type="EC" id="2.5.1.79"/>
    </reaction>
</comment>
<evidence type="ECO:0000256" key="6">
    <source>
        <dbReference type="PROSITE-ProRule" id="PRU00354"/>
    </source>
</evidence>
<dbReference type="GO" id="GO:0032259">
    <property type="term" value="P:methylation"/>
    <property type="evidence" value="ECO:0007669"/>
    <property type="project" value="UniProtKB-KW"/>
</dbReference>
<dbReference type="OrthoDB" id="9793120at2"/>
<comment type="similarity">
    <text evidence="1 5">Belongs to the spermidine/spermine synthase family.</text>
</comment>
<dbReference type="Pfam" id="PF17284">
    <property type="entry name" value="Spermine_synt_N"/>
    <property type="match status" value="1"/>
</dbReference>
<evidence type="ECO:0000256" key="5">
    <source>
        <dbReference type="HAMAP-Rule" id="MF_00198"/>
    </source>
</evidence>
<organism evidence="8 9">
    <name type="scientific">Ammonifex thiophilus</name>
    <dbReference type="NCBI Taxonomy" id="444093"/>
    <lineage>
        <taxon>Bacteria</taxon>
        <taxon>Bacillati</taxon>
        <taxon>Bacillota</taxon>
        <taxon>Clostridia</taxon>
        <taxon>Thermoanaerobacterales</taxon>
        <taxon>Thermoanaerobacteraceae</taxon>
        <taxon>Ammonifex</taxon>
    </lineage>
</organism>
<dbReference type="Gene3D" id="2.30.140.10">
    <property type="entry name" value="Spermidine synthase, tetramerisation domain"/>
    <property type="match status" value="1"/>
</dbReference>
<comment type="catalytic activity">
    <reaction evidence="5">
        <text>S-adenosyl 3-(methylsulfanyl)propylamine + putrescine = S-methyl-5'-thioadenosine + spermidine + H(+)</text>
        <dbReference type="Rhea" id="RHEA:12721"/>
        <dbReference type="ChEBI" id="CHEBI:15378"/>
        <dbReference type="ChEBI" id="CHEBI:17509"/>
        <dbReference type="ChEBI" id="CHEBI:57443"/>
        <dbReference type="ChEBI" id="CHEBI:57834"/>
        <dbReference type="ChEBI" id="CHEBI:326268"/>
        <dbReference type="EC" id="2.5.1.16"/>
    </reaction>
</comment>
<keyword evidence="8" id="KW-0489">Methyltransferase</keyword>
<evidence type="ECO:0000256" key="1">
    <source>
        <dbReference type="ARBA" id="ARBA00007867"/>
    </source>
</evidence>
<dbReference type="PANTHER" id="PTHR43317:SF1">
    <property type="entry name" value="THERMOSPERMINE SYNTHASE ACAULIS5"/>
    <property type="match status" value="1"/>
</dbReference>
<dbReference type="GO" id="GO:0004766">
    <property type="term" value="F:spermidine synthase activity"/>
    <property type="evidence" value="ECO:0007669"/>
    <property type="project" value="UniProtKB-UniRule"/>
</dbReference>
<feature type="binding site" evidence="5">
    <location>
        <position position="73"/>
    </location>
    <ligand>
        <name>spermidine</name>
        <dbReference type="ChEBI" id="CHEBI:57834"/>
    </ligand>
</feature>